<feature type="region of interest" description="Disordered" evidence="1">
    <location>
        <begin position="1"/>
        <end position="34"/>
    </location>
</feature>
<sequence length="230" mass="25243">MRIGTKNHAFGARQVSPEYRGGEGEGSRVHGKTDAEINETQDLGVGSGLILSHADKDLGSGVVLFRWTRLYLASGEGGAEGEREVIRRREARMLQCTGTDEMRCLQLGEPRRRPMISGQPGHVATAHGKYKKRKIEGRKSLFEGKLVPLIWQRKLLGKRSQRKVGDVATKSEIEANGGAPPLRTPAWMSRDRNGTMGFSVEENVQVLPQTGFLLSIQGVAGSPDGLRVDW</sequence>
<organism evidence="2 3">
    <name type="scientific">Roridomyces roridus</name>
    <dbReference type="NCBI Taxonomy" id="1738132"/>
    <lineage>
        <taxon>Eukaryota</taxon>
        <taxon>Fungi</taxon>
        <taxon>Dikarya</taxon>
        <taxon>Basidiomycota</taxon>
        <taxon>Agaricomycotina</taxon>
        <taxon>Agaricomycetes</taxon>
        <taxon>Agaricomycetidae</taxon>
        <taxon>Agaricales</taxon>
        <taxon>Marasmiineae</taxon>
        <taxon>Mycenaceae</taxon>
        <taxon>Roridomyces</taxon>
    </lineage>
</organism>
<reference evidence="2" key="1">
    <citation type="submission" date="2023-03" db="EMBL/GenBank/DDBJ databases">
        <title>Massive genome expansion in bonnet fungi (Mycena s.s.) driven by repeated elements and novel gene families across ecological guilds.</title>
        <authorList>
            <consortium name="Lawrence Berkeley National Laboratory"/>
            <person name="Harder C.B."/>
            <person name="Miyauchi S."/>
            <person name="Viragh M."/>
            <person name="Kuo A."/>
            <person name="Thoen E."/>
            <person name="Andreopoulos B."/>
            <person name="Lu D."/>
            <person name="Skrede I."/>
            <person name="Drula E."/>
            <person name="Henrissat B."/>
            <person name="Morin E."/>
            <person name="Kohler A."/>
            <person name="Barry K."/>
            <person name="LaButti K."/>
            <person name="Morin E."/>
            <person name="Salamov A."/>
            <person name="Lipzen A."/>
            <person name="Mereny Z."/>
            <person name="Hegedus B."/>
            <person name="Baldrian P."/>
            <person name="Stursova M."/>
            <person name="Weitz H."/>
            <person name="Taylor A."/>
            <person name="Grigoriev I.V."/>
            <person name="Nagy L.G."/>
            <person name="Martin F."/>
            <person name="Kauserud H."/>
        </authorList>
    </citation>
    <scope>NUCLEOTIDE SEQUENCE</scope>
    <source>
        <strain evidence="2">9284</strain>
    </source>
</reference>
<feature type="compositionally biased region" description="Basic and acidic residues" evidence="1">
    <location>
        <begin position="20"/>
        <end position="34"/>
    </location>
</feature>
<accession>A0AAD7FYJ6</accession>
<gene>
    <name evidence="2" type="ORF">FB45DRAFT_1076090</name>
</gene>
<proteinExistence type="predicted"/>
<protein>
    <submittedName>
        <fullName evidence="2">Uncharacterized protein</fullName>
    </submittedName>
</protein>
<dbReference type="AlphaFoldDB" id="A0AAD7FYJ6"/>
<dbReference type="Proteomes" id="UP001221142">
    <property type="component" value="Unassembled WGS sequence"/>
</dbReference>
<comment type="caution">
    <text evidence="2">The sequence shown here is derived from an EMBL/GenBank/DDBJ whole genome shotgun (WGS) entry which is preliminary data.</text>
</comment>
<evidence type="ECO:0000313" key="3">
    <source>
        <dbReference type="Proteomes" id="UP001221142"/>
    </source>
</evidence>
<name>A0AAD7FYJ6_9AGAR</name>
<evidence type="ECO:0000256" key="1">
    <source>
        <dbReference type="SAM" id="MobiDB-lite"/>
    </source>
</evidence>
<dbReference type="EMBL" id="JARKIF010000001">
    <property type="protein sequence ID" value="KAJ7650068.1"/>
    <property type="molecule type" value="Genomic_DNA"/>
</dbReference>
<keyword evidence="3" id="KW-1185">Reference proteome</keyword>
<evidence type="ECO:0000313" key="2">
    <source>
        <dbReference type="EMBL" id="KAJ7650068.1"/>
    </source>
</evidence>